<dbReference type="InterPro" id="IPR001296">
    <property type="entry name" value="Glyco_trans_1"/>
</dbReference>
<name>A0A5A5TFW9_9CHLR</name>
<evidence type="ECO:0000313" key="3">
    <source>
        <dbReference type="EMBL" id="GCF10471.1"/>
    </source>
</evidence>
<keyword evidence="4" id="KW-1185">Reference proteome</keyword>
<protein>
    <submittedName>
        <fullName evidence="3">Glycosyl transferase</fullName>
    </submittedName>
</protein>
<evidence type="ECO:0000259" key="2">
    <source>
        <dbReference type="Pfam" id="PF13439"/>
    </source>
</evidence>
<dbReference type="InterPro" id="IPR028098">
    <property type="entry name" value="Glyco_trans_4-like_N"/>
</dbReference>
<reference evidence="3 4" key="1">
    <citation type="submission" date="2019-01" db="EMBL/GenBank/DDBJ databases">
        <title>Draft genome sequence of Dictyobacter sp. Uno17.</title>
        <authorList>
            <person name="Wang C.M."/>
            <person name="Zheng Y."/>
            <person name="Sakai Y."/>
            <person name="Abe K."/>
            <person name="Yokota A."/>
            <person name="Yabe S."/>
        </authorList>
    </citation>
    <scope>NUCLEOTIDE SEQUENCE [LARGE SCALE GENOMIC DNA]</scope>
    <source>
        <strain evidence="3 4">Uno17</strain>
    </source>
</reference>
<dbReference type="PANTHER" id="PTHR12526">
    <property type="entry name" value="GLYCOSYLTRANSFERASE"/>
    <property type="match status" value="1"/>
</dbReference>
<feature type="domain" description="Glycosyl transferase family 1" evidence="1">
    <location>
        <begin position="207"/>
        <end position="350"/>
    </location>
</feature>
<dbReference type="EMBL" id="BIXY01000071">
    <property type="protein sequence ID" value="GCF10471.1"/>
    <property type="molecule type" value="Genomic_DNA"/>
</dbReference>
<keyword evidence="3" id="KW-0808">Transferase</keyword>
<accession>A0A5A5TFW9</accession>
<dbReference type="AlphaFoldDB" id="A0A5A5TFW9"/>
<evidence type="ECO:0000313" key="4">
    <source>
        <dbReference type="Proteomes" id="UP000322530"/>
    </source>
</evidence>
<sequence>MVSYPADERELIPFPHQRNDQEIPMKIAQIAPPWVPIPPPNYGGTENVLFHLVEQQVAQGHDVTLFAPADARTSARLVSFFPHSLLQENVPWTMHLKAFYHLQKALEQVEAQDFDIVHTHLSSSADLYLFPLTAHLVMAHVTTLHSCFPFDHTPDGWCGDADTYYMDWAPSVPVVAISESARAQSHFPLNFVGVVHNGVETRQISLPPQKQGAYFVWLGRFVPEKGAHLAIEAARRADVSLILAGTIDRHVPGSVCYFSEMIQPQIDGEKVIYIGPVDAQQKRLLLGSARGLLNPINWEEPFGMVTIEAMLSCCPVISFDRGAARELIIHGKTGFLVHTLDEMVQSIARIHEIDREITRLHVESDFSARRMAERYTQIYQQVIAMNTNRAAEERRKSTQRLPAALISSPLDTRNFSAN</sequence>
<dbReference type="CDD" id="cd03802">
    <property type="entry name" value="GT4_AviGT4-like"/>
    <property type="match status" value="1"/>
</dbReference>
<dbReference type="Pfam" id="PF00534">
    <property type="entry name" value="Glycos_transf_1"/>
    <property type="match status" value="1"/>
</dbReference>
<dbReference type="PANTHER" id="PTHR12526:SF595">
    <property type="entry name" value="BLL5217 PROTEIN"/>
    <property type="match status" value="1"/>
</dbReference>
<feature type="domain" description="Glycosyltransferase subfamily 4-like N-terminal" evidence="2">
    <location>
        <begin position="42"/>
        <end position="202"/>
    </location>
</feature>
<organism evidence="3 4">
    <name type="scientific">Dictyobacter arantiisoli</name>
    <dbReference type="NCBI Taxonomy" id="2014874"/>
    <lineage>
        <taxon>Bacteria</taxon>
        <taxon>Bacillati</taxon>
        <taxon>Chloroflexota</taxon>
        <taxon>Ktedonobacteria</taxon>
        <taxon>Ktedonobacterales</taxon>
        <taxon>Dictyobacteraceae</taxon>
        <taxon>Dictyobacter</taxon>
    </lineage>
</organism>
<dbReference type="SUPFAM" id="SSF53756">
    <property type="entry name" value="UDP-Glycosyltransferase/glycogen phosphorylase"/>
    <property type="match status" value="1"/>
</dbReference>
<evidence type="ECO:0000259" key="1">
    <source>
        <dbReference type="Pfam" id="PF00534"/>
    </source>
</evidence>
<comment type="caution">
    <text evidence="3">The sequence shown here is derived from an EMBL/GenBank/DDBJ whole genome shotgun (WGS) entry which is preliminary data.</text>
</comment>
<gene>
    <name evidence="3" type="ORF">KDI_40350</name>
</gene>
<dbReference type="GO" id="GO:0016757">
    <property type="term" value="F:glycosyltransferase activity"/>
    <property type="evidence" value="ECO:0007669"/>
    <property type="project" value="InterPro"/>
</dbReference>
<dbReference type="Gene3D" id="3.40.50.2000">
    <property type="entry name" value="Glycogen Phosphorylase B"/>
    <property type="match status" value="2"/>
</dbReference>
<dbReference type="Proteomes" id="UP000322530">
    <property type="component" value="Unassembled WGS sequence"/>
</dbReference>
<proteinExistence type="predicted"/>
<dbReference type="Pfam" id="PF13439">
    <property type="entry name" value="Glyco_transf_4"/>
    <property type="match status" value="1"/>
</dbReference>